<gene>
    <name evidence="2" type="ORF">S12H4_09917</name>
</gene>
<evidence type="ECO:0008006" key="3">
    <source>
        <dbReference type="Google" id="ProtNLM"/>
    </source>
</evidence>
<sequence>MAYFPQLALFIFSLIMGGLMAAFAGYLIGLPTLKLKGDYLAIVTLAFGEVIRSIVRSSDEIAAFFNQIGLVKFSETIAKISGPRGLSSIPNLSKFWLVYLITILSVII</sequence>
<dbReference type="PANTHER" id="PTHR30482">
    <property type="entry name" value="HIGH-AFFINITY BRANCHED-CHAIN AMINO ACID TRANSPORT SYSTEM PERMEASE"/>
    <property type="match status" value="1"/>
</dbReference>
<protein>
    <recommendedName>
        <fullName evidence="3">Branched-chain amino acid ABC transporter permease</fullName>
    </recommendedName>
</protein>
<evidence type="ECO:0000256" key="1">
    <source>
        <dbReference type="SAM" id="Phobius"/>
    </source>
</evidence>
<organism evidence="2">
    <name type="scientific">marine sediment metagenome</name>
    <dbReference type="NCBI Taxonomy" id="412755"/>
    <lineage>
        <taxon>unclassified sequences</taxon>
        <taxon>metagenomes</taxon>
        <taxon>ecological metagenomes</taxon>
    </lineage>
</organism>
<dbReference type="AlphaFoldDB" id="X1RXC2"/>
<feature type="transmembrane region" description="Helical" evidence="1">
    <location>
        <begin position="7"/>
        <end position="27"/>
    </location>
</feature>
<dbReference type="InterPro" id="IPR043428">
    <property type="entry name" value="LivM-like"/>
</dbReference>
<dbReference type="PANTHER" id="PTHR30482:SF10">
    <property type="entry name" value="HIGH-AFFINITY BRANCHED-CHAIN AMINO ACID TRANSPORT PROTEIN BRAE"/>
    <property type="match status" value="1"/>
</dbReference>
<feature type="non-terminal residue" evidence="2">
    <location>
        <position position="108"/>
    </location>
</feature>
<keyword evidence="1" id="KW-0472">Membrane</keyword>
<proteinExistence type="predicted"/>
<reference evidence="2" key="1">
    <citation type="journal article" date="2014" name="Front. Microbiol.">
        <title>High frequency of phylogenetically diverse reductive dehalogenase-homologous genes in deep subseafloor sedimentary metagenomes.</title>
        <authorList>
            <person name="Kawai M."/>
            <person name="Futagami T."/>
            <person name="Toyoda A."/>
            <person name="Takaki Y."/>
            <person name="Nishi S."/>
            <person name="Hori S."/>
            <person name="Arai W."/>
            <person name="Tsubouchi T."/>
            <person name="Morono Y."/>
            <person name="Uchiyama I."/>
            <person name="Ito T."/>
            <person name="Fujiyama A."/>
            <person name="Inagaki F."/>
            <person name="Takami H."/>
        </authorList>
    </citation>
    <scope>NUCLEOTIDE SEQUENCE</scope>
    <source>
        <strain evidence="2">Expedition CK06-06</strain>
    </source>
</reference>
<evidence type="ECO:0000313" key="2">
    <source>
        <dbReference type="EMBL" id="GAI60159.1"/>
    </source>
</evidence>
<dbReference type="GO" id="GO:0015658">
    <property type="term" value="F:branched-chain amino acid transmembrane transporter activity"/>
    <property type="evidence" value="ECO:0007669"/>
    <property type="project" value="InterPro"/>
</dbReference>
<dbReference type="EMBL" id="BARW01004126">
    <property type="protein sequence ID" value="GAI60159.1"/>
    <property type="molecule type" value="Genomic_DNA"/>
</dbReference>
<dbReference type="GO" id="GO:0005886">
    <property type="term" value="C:plasma membrane"/>
    <property type="evidence" value="ECO:0007669"/>
    <property type="project" value="TreeGrafter"/>
</dbReference>
<name>X1RXC2_9ZZZZ</name>
<keyword evidence="1" id="KW-0812">Transmembrane</keyword>
<keyword evidence="1" id="KW-1133">Transmembrane helix</keyword>
<accession>X1RXC2</accession>
<comment type="caution">
    <text evidence="2">The sequence shown here is derived from an EMBL/GenBank/DDBJ whole genome shotgun (WGS) entry which is preliminary data.</text>
</comment>